<dbReference type="EMBL" id="JASBWS010000043">
    <property type="protein sequence ID" value="KAJ9106572.1"/>
    <property type="molecule type" value="Genomic_DNA"/>
</dbReference>
<proteinExistence type="predicted"/>
<organism evidence="1 2">
    <name type="scientific">Naganishia adeliensis</name>
    <dbReference type="NCBI Taxonomy" id="92952"/>
    <lineage>
        <taxon>Eukaryota</taxon>
        <taxon>Fungi</taxon>
        <taxon>Dikarya</taxon>
        <taxon>Basidiomycota</taxon>
        <taxon>Agaricomycotina</taxon>
        <taxon>Tremellomycetes</taxon>
        <taxon>Filobasidiales</taxon>
        <taxon>Filobasidiaceae</taxon>
        <taxon>Naganishia</taxon>
    </lineage>
</organism>
<keyword evidence="2" id="KW-1185">Reference proteome</keyword>
<dbReference type="Proteomes" id="UP001230649">
    <property type="component" value="Unassembled WGS sequence"/>
</dbReference>
<comment type="caution">
    <text evidence="1">The sequence shown here is derived from an EMBL/GenBank/DDBJ whole genome shotgun (WGS) entry which is preliminary data.</text>
</comment>
<evidence type="ECO:0000313" key="2">
    <source>
        <dbReference type="Proteomes" id="UP001230649"/>
    </source>
</evidence>
<reference evidence="1" key="1">
    <citation type="submission" date="2023-04" db="EMBL/GenBank/DDBJ databases">
        <title>Draft Genome sequencing of Naganishia species isolated from polar environments using Oxford Nanopore Technology.</title>
        <authorList>
            <person name="Leo P."/>
            <person name="Venkateswaran K."/>
        </authorList>
    </citation>
    <scope>NUCLEOTIDE SEQUENCE</scope>
    <source>
        <strain evidence="1">MNA-CCFEE 5262</strain>
    </source>
</reference>
<evidence type="ECO:0000313" key="1">
    <source>
        <dbReference type="EMBL" id="KAJ9106572.1"/>
    </source>
</evidence>
<gene>
    <name evidence="1" type="ORF">QFC20_004064</name>
</gene>
<sequence>MDGAPVDELSFYDQPGSDAIFSTISPNLQHQQQYDGQDRTASRRRRSSSTSSIQSQLSTASDASTASCASSTSSCSSIEQVFFGPQSDKEKKLVAKLSRQTAQLEIISPSRGSRRRETSSRLKKKDSLEFNRRRTLGFSARKNVEGQQSRRWEGGLVEKTNTPKSSTPLRQANTPKRSTPLRISRNMNTVCSSPEDDVFSITSSRTKDFRIQTPTIDKAHVPARNTPPGSPLLAAAASPTGSLSHSPHMLTDRVDMSANDSACVTEDNETGNFVRLDSDQEATQSGSVKSSSGLADVCSPAKPSSAAGSDETSGDSDKENNTNEAACRSTRSQIQTRSALAEIDVGKLFQELSLSGGSARKSLRDRKGDRSGRISSRNGPAEAPPASFNTMFPDSQVILPASASIPQTNEIPSDAGQGVMVLEDVDEALDEQQTATLQESANQVLQSSERFQAVLREGDASPSMSLTYLNLTAEDDDKPNSSFDPDSPLPVSRAPRHSLLLALTTSPMHFDPTSPSKSSSGSPSPLKMEPLFAPEYQSMATPIRLRQTLETAAFVMSETPLGQTTSRHRDARTLRKEQATMERQATIVDKLNAVSLAMSGLKASAYGASSIEPRTISRNDESEEIRQHSLQIGTEQSKTPPAPILKNPVVLAPPCTIFSESKDNAPIVAVAATPSRVKPPAKPFVDLQATGLQQPSVIDPGQSRIPKSVVPPSQPVFRKPMVSGLPVLKPSTLPTKSLTASTTQKAAPITMSFKAVRPEGGLQPELPKFATPVKARLPSTLAFRSPAASRIMAAINPAKPLHGRSASGSMSSSVSGAVRPMTPGKNRSVSAGEAAAAGVRPEISSLSVAPTPSGLPLPVVAESTTLATSRVQARPLSASQAKPAETPLSPTSRSVVASAEVVATSRPDETTKARPSTSNKPIVQPRRAVAARATRAVRPGAAAPPAESKCQPARKTPEVKRIQISTVPDKELGTITKLNTARNEVYYCTLDRNIVKKDGPRPESPSKVRTIAEREEEEKKLGREARATRRGTGTRSGDCSSDPEGGERPLSLAELLPPLKHVRGAGEEEDYQTPARPLKRGRKSAVTSGADYPSPTSGPKRKKSRVTLSKAVLESREDKFVRWDKGLVVIERPELSVPQHHREGEPVPSIKSCLKRKESIQLDHLGNLPHATAPIPKLKRNRIPVYCFWYDGEEPPVPVVSTPAASVVASSSAGSRRGKK</sequence>
<protein>
    <submittedName>
        <fullName evidence="1">Uncharacterized protein</fullName>
    </submittedName>
</protein>
<name>A0ACC2W652_9TREE</name>
<accession>A0ACC2W652</accession>